<dbReference type="InterPro" id="IPR036390">
    <property type="entry name" value="WH_DNA-bd_sf"/>
</dbReference>
<evidence type="ECO:0000313" key="6">
    <source>
        <dbReference type="EMBL" id="ABD24988.1"/>
    </source>
</evidence>
<comment type="similarity">
    <text evidence="1">Belongs to the LysR transcriptional regulatory family.</text>
</comment>
<dbReference type="SUPFAM" id="SSF53850">
    <property type="entry name" value="Periplasmic binding protein-like II"/>
    <property type="match status" value="1"/>
</dbReference>
<dbReference type="AlphaFoldDB" id="Q2GAY5"/>
<dbReference type="InterPro" id="IPR036388">
    <property type="entry name" value="WH-like_DNA-bd_sf"/>
</dbReference>
<dbReference type="PANTHER" id="PTHR30126">
    <property type="entry name" value="HTH-TYPE TRANSCRIPTIONAL REGULATOR"/>
    <property type="match status" value="1"/>
</dbReference>
<dbReference type="GO" id="GO:0003700">
    <property type="term" value="F:DNA-binding transcription factor activity"/>
    <property type="evidence" value="ECO:0007669"/>
    <property type="project" value="InterPro"/>
</dbReference>
<keyword evidence="4" id="KW-0804">Transcription</keyword>
<dbReference type="Pfam" id="PF00126">
    <property type="entry name" value="HTH_1"/>
    <property type="match status" value="1"/>
</dbReference>
<dbReference type="FunFam" id="1.10.10.10:FF:000001">
    <property type="entry name" value="LysR family transcriptional regulator"/>
    <property type="match status" value="1"/>
</dbReference>
<dbReference type="KEGG" id="nar:Saro_0541"/>
<dbReference type="Pfam" id="PF03466">
    <property type="entry name" value="LysR_substrate"/>
    <property type="match status" value="1"/>
</dbReference>
<keyword evidence="7" id="KW-1185">Reference proteome</keyword>
<dbReference type="eggNOG" id="COG0583">
    <property type="taxonomic scope" value="Bacteria"/>
</dbReference>
<dbReference type="Proteomes" id="UP000009134">
    <property type="component" value="Chromosome"/>
</dbReference>
<protein>
    <submittedName>
        <fullName evidence="6">Transcriptional regulator, LysR family</fullName>
    </submittedName>
</protein>
<dbReference type="PRINTS" id="PR00039">
    <property type="entry name" value="HTHLYSR"/>
</dbReference>
<keyword evidence="3" id="KW-0238">DNA-binding</keyword>
<dbReference type="GO" id="GO:0000976">
    <property type="term" value="F:transcription cis-regulatory region binding"/>
    <property type="evidence" value="ECO:0007669"/>
    <property type="project" value="TreeGrafter"/>
</dbReference>
<feature type="domain" description="HTH lysR-type" evidence="5">
    <location>
        <begin position="11"/>
        <end position="68"/>
    </location>
</feature>
<dbReference type="SUPFAM" id="SSF46785">
    <property type="entry name" value="Winged helix' DNA-binding domain"/>
    <property type="match status" value="1"/>
</dbReference>
<dbReference type="PROSITE" id="PS50931">
    <property type="entry name" value="HTH_LYSR"/>
    <property type="match status" value="1"/>
</dbReference>
<evidence type="ECO:0000256" key="3">
    <source>
        <dbReference type="ARBA" id="ARBA00023125"/>
    </source>
</evidence>
<evidence type="ECO:0000256" key="2">
    <source>
        <dbReference type="ARBA" id="ARBA00023015"/>
    </source>
</evidence>
<evidence type="ECO:0000259" key="5">
    <source>
        <dbReference type="PROSITE" id="PS50931"/>
    </source>
</evidence>
<dbReference type="PANTHER" id="PTHR30126:SF39">
    <property type="entry name" value="HTH-TYPE TRANSCRIPTIONAL REGULATOR CYSL"/>
    <property type="match status" value="1"/>
</dbReference>
<accession>Q2GAY5</accession>
<dbReference type="EMBL" id="CP000248">
    <property type="protein sequence ID" value="ABD24988.1"/>
    <property type="molecule type" value="Genomic_DNA"/>
</dbReference>
<dbReference type="InterPro" id="IPR000847">
    <property type="entry name" value="LysR_HTH_N"/>
</dbReference>
<evidence type="ECO:0000256" key="4">
    <source>
        <dbReference type="ARBA" id="ARBA00023163"/>
    </source>
</evidence>
<dbReference type="HOGENOM" id="CLU_039613_6_3_5"/>
<dbReference type="Gene3D" id="1.10.10.10">
    <property type="entry name" value="Winged helix-like DNA-binding domain superfamily/Winged helix DNA-binding domain"/>
    <property type="match status" value="1"/>
</dbReference>
<organism evidence="6 7">
    <name type="scientific">Novosphingobium aromaticivorans (strain ATCC 700278 / DSM 12444 / CCUG 56034 / CIP 105152 / NBRC 16084 / F199)</name>
    <dbReference type="NCBI Taxonomy" id="279238"/>
    <lineage>
        <taxon>Bacteria</taxon>
        <taxon>Pseudomonadati</taxon>
        <taxon>Pseudomonadota</taxon>
        <taxon>Alphaproteobacteria</taxon>
        <taxon>Sphingomonadales</taxon>
        <taxon>Sphingomonadaceae</taxon>
        <taxon>Novosphingobium</taxon>
    </lineage>
</organism>
<evidence type="ECO:0000313" key="7">
    <source>
        <dbReference type="Proteomes" id="UP000009134"/>
    </source>
</evidence>
<dbReference type="InterPro" id="IPR005119">
    <property type="entry name" value="LysR_subst-bd"/>
</dbReference>
<name>Q2GAY5_NOVAD</name>
<gene>
    <name evidence="6" type="ordered locus">Saro_0541</name>
</gene>
<dbReference type="Gene3D" id="3.40.190.290">
    <property type="match status" value="1"/>
</dbReference>
<proteinExistence type="inferred from homology"/>
<reference evidence="7" key="1">
    <citation type="submission" date="2006-01" db="EMBL/GenBank/DDBJ databases">
        <title>Complete sequence of Novosphingobium aromaticivorans DSM 12444.</title>
        <authorList>
            <consortium name="US DOE Joint Genome Institute"/>
            <person name="Copeland A."/>
            <person name="Lucas S."/>
            <person name="Lapidus A."/>
            <person name="Barry K."/>
            <person name="Detter J.C."/>
            <person name="Glavina T."/>
            <person name="Hammon N."/>
            <person name="Israni S."/>
            <person name="Pitluck S."/>
            <person name="Chain P."/>
            <person name="Malfatti S."/>
            <person name="Shin M."/>
            <person name="Vergez L."/>
            <person name="Schmutz J."/>
            <person name="Larimer F."/>
            <person name="Land M."/>
            <person name="Kyrpides N."/>
            <person name="Ivanova N."/>
            <person name="Fredrickson J."/>
            <person name="Balkwill D."/>
            <person name="Romine M.F."/>
            <person name="Richardson P."/>
        </authorList>
    </citation>
    <scope>NUCLEOTIDE SEQUENCE [LARGE SCALE GENOMIC DNA]</scope>
    <source>
        <strain evidence="7">ATCC 700278 / DSM 12444 / CCUG 56034 / CIP 105152 / NBRC 16084 / F199</strain>
    </source>
</reference>
<sequence length="304" mass="32496">MSDAPQHRLKIDPRAVSTFWKVCETGSISGAARALNLSQPSVSNTIALLEHRLGVTLFARSRSGIVLTPEGLALRDRAEAMVRLLETAVVEVDHAARNIAGPLRIGGTPGALVSILPEAVARIEAQVGPFALSVVERPDPQLGDLLRKGTIDLACVTTEIEECPPDLAEITVSRDPFALVVGRRHDGLGGRVSLRDVAGLPWVLPEAQGAFRRQVDALFLAAGVPVPRNVIRCDSLLTTKAIVRHGDRVTILPRTVAAAELTIGVLRAIAIEEATFERSVGIRYPVDRGLPPLGRAFVEALSNP</sequence>
<dbReference type="STRING" id="279238.Saro_0541"/>
<keyword evidence="2" id="KW-0805">Transcription regulation</keyword>
<dbReference type="RefSeq" id="WP_011444202.1">
    <property type="nucleotide sequence ID" value="NC_007794.1"/>
</dbReference>
<evidence type="ECO:0000256" key="1">
    <source>
        <dbReference type="ARBA" id="ARBA00009437"/>
    </source>
</evidence>